<proteinExistence type="predicted"/>
<accession>A0A8R1UZV3</accession>
<gene>
    <name evidence="1" type="primary">WBGene00281039</name>
</gene>
<name>A0A2A6BVK3_PRIPA</name>
<dbReference type="Proteomes" id="UP000005239">
    <property type="component" value="Unassembled WGS sequence"/>
</dbReference>
<protein>
    <submittedName>
        <fullName evidence="1">Uncharacterized protein</fullName>
    </submittedName>
</protein>
<dbReference type="EnsemblMetazoa" id="PPA42670.1">
    <property type="protein sequence ID" value="PPA42670.1"/>
    <property type="gene ID" value="WBGene00281039"/>
</dbReference>
<reference evidence="2" key="1">
    <citation type="journal article" date="2008" name="Nat. Genet.">
        <title>The Pristionchus pacificus genome provides a unique perspective on nematode lifestyle and parasitism.</title>
        <authorList>
            <person name="Dieterich C."/>
            <person name="Clifton S.W."/>
            <person name="Schuster L.N."/>
            <person name="Chinwalla A."/>
            <person name="Delehaunty K."/>
            <person name="Dinkelacker I."/>
            <person name="Fulton L."/>
            <person name="Fulton R."/>
            <person name="Godfrey J."/>
            <person name="Minx P."/>
            <person name="Mitreva M."/>
            <person name="Roeseler W."/>
            <person name="Tian H."/>
            <person name="Witte H."/>
            <person name="Yang S.P."/>
            <person name="Wilson R.K."/>
            <person name="Sommer R.J."/>
        </authorList>
    </citation>
    <scope>NUCLEOTIDE SEQUENCE [LARGE SCALE GENOMIC DNA]</scope>
    <source>
        <strain evidence="2">PS312</strain>
    </source>
</reference>
<organism evidence="1 2">
    <name type="scientific">Pristionchus pacificus</name>
    <name type="common">Parasitic nematode worm</name>
    <dbReference type="NCBI Taxonomy" id="54126"/>
    <lineage>
        <taxon>Eukaryota</taxon>
        <taxon>Metazoa</taxon>
        <taxon>Ecdysozoa</taxon>
        <taxon>Nematoda</taxon>
        <taxon>Chromadorea</taxon>
        <taxon>Rhabditida</taxon>
        <taxon>Rhabditina</taxon>
        <taxon>Diplogasteromorpha</taxon>
        <taxon>Diplogasteroidea</taxon>
        <taxon>Neodiplogasteridae</taxon>
        <taxon>Pristionchus</taxon>
    </lineage>
</organism>
<reference evidence="1" key="2">
    <citation type="submission" date="2022-06" db="UniProtKB">
        <authorList>
            <consortium name="EnsemblMetazoa"/>
        </authorList>
    </citation>
    <scope>IDENTIFICATION</scope>
    <source>
        <strain evidence="1">PS312</strain>
    </source>
</reference>
<evidence type="ECO:0000313" key="1">
    <source>
        <dbReference type="EnsemblMetazoa" id="PPA42670.1"/>
    </source>
</evidence>
<keyword evidence="2" id="KW-1185">Reference proteome</keyword>
<sequence length="97" mass="11468">MDRLLELSSLVRSLTIQQSAVVRVPRYENRRFILGAENIDWTKYDYLMWAYPHFLDSKGTDELKEKLPLLDKPIWFMADFGGEAQNERYEINGNIVQ</sequence>
<evidence type="ECO:0000313" key="2">
    <source>
        <dbReference type="Proteomes" id="UP000005239"/>
    </source>
</evidence>
<accession>A0A2A6BVK3</accession>
<dbReference type="AlphaFoldDB" id="A0A2A6BVK3"/>